<gene>
    <name evidence="2" type="ORF">PPACK8108_LOCUS2466</name>
</gene>
<dbReference type="Proteomes" id="UP001153365">
    <property type="component" value="Unassembled WGS sequence"/>
</dbReference>
<evidence type="ECO:0000259" key="1">
    <source>
        <dbReference type="Pfam" id="PF20515"/>
    </source>
</evidence>
<accession>A0AAV0AK83</accession>
<name>A0AAV0AK83_PHAPC</name>
<sequence>MIVEFFPFGYIVEDRKKGWQDFVDFLLHRQNFINDVPNSIVRRYINQTKLNQQVKKNEFNQDEEAAGFMKMGFFLSRVFQEIVSGAYESCKSYLEEHSLPSLSQMNFIQKDNYCPEDFSSAITYTINDFSNKAHVDNDNFDVEGGEFVIRDLQVFIELPKVEVIRLVVLKTSQLKHQTLPSKSTSDLFTRFGISCQISKNMTNTMEKFHNHHYEGMNHTL</sequence>
<feature type="domain" description="Tet-like 2OG-Fe(II) oxygenase" evidence="1">
    <location>
        <begin position="38"/>
        <end position="139"/>
    </location>
</feature>
<dbReference type="InterPro" id="IPR046798">
    <property type="entry name" value="2OG-FeII_Oxy_6"/>
</dbReference>
<evidence type="ECO:0000313" key="3">
    <source>
        <dbReference type="Proteomes" id="UP001153365"/>
    </source>
</evidence>
<evidence type="ECO:0000313" key="2">
    <source>
        <dbReference type="EMBL" id="CAH7668009.1"/>
    </source>
</evidence>
<dbReference type="AlphaFoldDB" id="A0AAV0AK83"/>
<organism evidence="2 3">
    <name type="scientific">Phakopsora pachyrhizi</name>
    <name type="common">Asian soybean rust disease fungus</name>
    <dbReference type="NCBI Taxonomy" id="170000"/>
    <lineage>
        <taxon>Eukaryota</taxon>
        <taxon>Fungi</taxon>
        <taxon>Dikarya</taxon>
        <taxon>Basidiomycota</taxon>
        <taxon>Pucciniomycotina</taxon>
        <taxon>Pucciniomycetes</taxon>
        <taxon>Pucciniales</taxon>
        <taxon>Phakopsoraceae</taxon>
        <taxon>Phakopsora</taxon>
    </lineage>
</organism>
<keyword evidence="3" id="KW-1185">Reference proteome</keyword>
<dbReference type="Pfam" id="PF20515">
    <property type="entry name" value="2OG-FeII_Oxy_6"/>
    <property type="match status" value="1"/>
</dbReference>
<comment type="caution">
    <text evidence="2">The sequence shown here is derived from an EMBL/GenBank/DDBJ whole genome shotgun (WGS) entry which is preliminary data.</text>
</comment>
<dbReference type="EMBL" id="CALTRL010000416">
    <property type="protein sequence ID" value="CAH7668009.1"/>
    <property type="molecule type" value="Genomic_DNA"/>
</dbReference>
<reference evidence="2" key="1">
    <citation type="submission" date="2022-06" db="EMBL/GenBank/DDBJ databases">
        <authorList>
            <consortium name="SYNGENTA / RWTH Aachen University"/>
        </authorList>
    </citation>
    <scope>NUCLEOTIDE SEQUENCE</scope>
</reference>
<proteinExistence type="predicted"/>
<protein>
    <recommendedName>
        <fullName evidence="1">Tet-like 2OG-Fe(II) oxygenase domain-containing protein</fullName>
    </recommendedName>
</protein>